<name>A0A4Q9HGA5_9SPHI</name>
<dbReference type="PROSITE" id="PS50943">
    <property type="entry name" value="HTH_CROC1"/>
    <property type="match status" value="1"/>
</dbReference>
<dbReference type="Proteomes" id="UP000291819">
    <property type="component" value="Unassembled WGS sequence"/>
</dbReference>
<evidence type="ECO:0000259" key="1">
    <source>
        <dbReference type="PROSITE" id="PS50943"/>
    </source>
</evidence>
<feature type="domain" description="HTH cro/C1-type" evidence="1">
    <location>
        <begin position="11"/>
        <end position="66"/>
    </location>
</feature>
<dbReference type="AlphaFoldDB" id="A0A4Q9HGA5"/>
<dbReference type="SUPFAM" id="SSF47413">
    <property type="entry name" value="lambda repressor-like DNA-binding domains"/>
    <property type="match status" value="1"/>
</dbReference>
<dbReference type="EMBL" id="SIXF01000002">
    <property type="protein sequence ID" value="TBO44274.1"/>
    <property type="molecule type" value="Genomic_DNA"/>
</dbReference>
<dbReference type="SMART" id="SM00530">
    <property type="entry name" value="HTH_XRE"/>
    <property type="match status" value="1"/>
</dbReference>
<organism evidence="2 3">
    <name type="scientific">Pedobacter kyonggii</name>
    <dbReference type="NCBI Taxonomy" id="1926871"/>
    <lineage>
        <taxon>Bacteria</taxon>
        <taxon>Pseudomonadati</taxon>
        <taxon>Bacteroidota</taxon>
        <taxon>Sphingobacteriia</taxon>
        <taxon>Sphingobacteriales</taxon>
        <taxon>Sphingobacteriaceae</taxon>
        <taxon>Pedobacter</taxon>
    </lineage>
</organism>
<protein>
    <submittedName>
        <fullName evidence="2">XRE family transcriptional regulator</fullName>
    </submittedName>
</protein>
<dbReference type="Gene3D" id="1.10.260.40">
    <property type="entry name" value="lambda repressor-like DNA-binding domains"/>
    <property type="match status" value="1"/>
</dbReference>
<proteinExistence type="predicted"/>
<evidence type="ECO:0000313" key="2">
    <source>
        <dbReference type="EMBL" id="TBO44274.1"/>
    </source>
</evidence>
<dbReference type="Pfam" id="PF01381">
    <property type="entry name" value="HTH_3"/>
    <property type="match status" value="1"/>
</dbReference>
<dbReference type="InterPro" id="IPR010982">
    <property type="entry name" value="Lambda_DNA-bd_dom_sf"/>
</dbReference>
<gene>
    <name evidence="2" type="ORF">EYS08_02895</name>
</gene>
<evidence type="ECO:0000313" key="3">
    <source>
        <dbReference type="Proteomes" id="UP000291819"/>
    </source>
</evidence>
<sequence>MDENERFRHIIKNYRISFNLTQEIVEELSKLKKLKYSRIESGKQNADIQDSKDIAKIYGLENYEILNPNHKIPLKSNLPKSTQLAIKKLEQFGVNPKPHLRKIDLGKYLDELIMKGLLDQPMSAKALLGAMPTVVQNEVMESRKITDLLNRRPRNEHIAKVGKNGKEYLFQLKTKISNK</sequence>
<dbReference type="RefSeq" id="WP_131028354.1">
    <property type="nucleotide sequence ID" value="NZ_SIXF01000002.1"/>
</dbReference>
<keyword evidence="3" id="KW-1185">Reference proteome</keyword>
<comment type="caution">
    <text evidence="2">The sequence shown here is derived from an EMBL/GenBank/DDBJ whole genome shotgun (WGS) entry which is preliminary data.</text>
</comment>
<accession>A0A4Q9HGA5</accession>
<reference evidence="2 3" key="1">
    <citation type="submission" date="2019-02" db="EMBL/GenBank/DDBJ databases">
        <title>Pedobacter kyonggii whole genome sequence analysis.</title>
        <authorList>
            <person name="Dahal R.H."/>
        </authorList>
    </citation>
    <scope>NUCLEOTIDE SEQUENCE [LARGE SCALE GENOMIC DNA]</scope>
    <source>
        <strain evidence="2 3">K-4-11-1</strain>
    </source>
</reference>
<dbReference type="OrthoDB" id="1262282at2"/>
<dbReference type="GO" id="GO:0003677">
    <property type="term" value="F:DNA binding"/>
    <property type="evidence" value="ECO:0007669"/>
    <property type="project" value="InterPro"/>
</dbReference>
<dbReference type="InterPro" id="IPR001387">
    <property type="entry name" value="Cro/C1-type_HTH"/>
</dbReference>
<dbReference type="CDD" id="cd00093">
    <property type="entry name" value="HTH_XRE"/>
    <property type="match status" value="1"/>
</dbReference>